<organism evidence="1 2">
    <name type="scientific">Miscanthus lutarioriparius</name>
    <dbReference type="NCBI Taxonomy" id="422564"/>
    <lineage>
        <taxon>Eukaryota</taxon>
        <taxon>Viridiplantae</taxon>
        <taxon>Streptophyta</taxon>
        <taxon>Embryophyta</taxon>
        <taxon>Tracheophyta</taxon>
        <taxon>Spermatophyta</taxon>
        <taxon>Magnoliopsida</taxon>
        <taxon>Liliopsida</taxon>
        <taxon>Poales</taxon>
        <taxon>Poaceae</taxon>
        <taxon>PACMAD clade</taxon>
        <taxon>Panicoideae</taxon>
        <taxon>Andropogonodae</taxon>
        <taxon>Andropogoneae</taxon>
        <taxon>Saccharinae</taxon>
        <taxon>Miscanthus</taxon>
    </lineage>
</organism>
<accession>A0A811P3B3</accession>
<proteinExistence type="predicted"/>
<dbReference type="OrthoDB" id="498204at2759"/>
<evidence type="ECO:0000313" key="2">
    <source>
        <dbReference type="Proteomes" id="UP000604825"/>
    </source>
</evidence>
<keyword evidence="2" id="KW-1185">Reference proteome</keyword>
<dbReference type="EMBL" id="CAJGYO010000006">
    <property type="protein sequence ID" value="CAD6236607.1"/>
    <property type="molecule type" value="Genomic_DNA"/>
</dbReference>
<reference evidence="1" key="1">
    <citation type="submission" date="2020-10" db="EMBL/GenBank/DDBJ databases">
        <authorList>
            <person name="Han B."/>
            <person name="Lu T."/>
            <person name="Zhao Q."/>
            <person name="Huang X."/>
            <person name="Zhao Y."/>
        </authorList>
    </citation>
    <scope>NUCLEOTIDE SEQUENCE</scope>
</reference>
<gene>
    <name evidence="1" type="ORF">NCGR_LOCUS24464</name>
</gene>
<sequence length="77" mass="8529">MVDADVVVLVLGPWSGHLEVVSEVFDVSGLKVHSIVLSPRETEKITPHCLFLSYQPEPGAKMLDPEVYPRPTVTDQE</sequence>
<protein>
    <submittedName>
        <fullName evidence="1">Uncharacterized protein</fullName>
    </submittedName>
</protein>
<name>A0A811P3B3_9POAL</name>
<evidence type="ECO:0000313" key="1">
    <source>
        <dbReference type="EMBL" id="CAD6236607.1"/>
    </source>
</evidence>
<dbReference type="AlphaFoldDB" id="A0A811P3B3"/>
<dbReference type="Proteomes" id="UP000604825">
    <property type="component" value="Unassembled WGS sequence"/>
</dbReference>
<comment type="caution">
    <text evidence="1">The sequence shown here is derived from an EMBL/GenBank/DDBJ whole genome shotgun (WGS) entry which is preliminary data.</text>
</comment>